<dbReference type="EMBL" id="MU003730">
    <property type="protein sequence ID" value="KAF2801430.1"/>
    <property type="molecule type" value="Genomic_DNA"/>
</dbReference>
<dbReference type="GeneID" id="54467259"/>
<dbReference type="RefSeq" id="XP_033568394.1">
    <property type="nucleotide sequence ID" value="XM_033726366.1"/>
</dbReference>
<evidence type="ECO:0000256" key="1">
    <source>
        <dbReference type="SAM" id="MobiDB-lite"/>
    </source>
</evidence>
<dbReference type="Proteomes" id="UP000504636">
    <property type="component" value="Unplaced"/>
</dbReference>
<accession>A0A6A6XYE0</accession>
<proteinExistence type="predicted"/>
<feature type="compositionally biased region" description="Basic residues" evidence="1">
    <location>
        <begin position="196"/>
        <end position="206"/>
    </location>
</feature>
<protein>
    <submittedName>
        <fullName evidence="2 4">Uncharacterized protein</fullName>
    </submittedName>
</protein>
<reference evidence="4" key="2">
    <citation type="submission" date="2020-04" db="EMBL/GenBank/DDBJ databases">
        <authorList>
            <consortium name="NCBI Genome Project"/>
        </authorList>
    </citation>
    <scope>NUCLEOTIDE SEQUENCE</scope>
    <source>
        <strain evidence="4">CBS 304.34</strain>
    </source>
</reference>
<gene>
    <name evidence="2 4" type="ORF">BDZ99DRAFT_528380</name>
</gene>
<dbReference type="AlphaFoldDB" id="A0A6A6XYE0"/>
<evidence type="ECO:0000313" key="2">
    <source>
        <dbReference type="EMBL" id="KAF2801430.1"/>
    </source>
</evidence>
<organism evidence="2">
    <name type="scientific">Mytilinidion resinicola</name>
    <dbReference type="NCBI Taxonomy" id="574789"/>
    <lineage>
        <taxon>Eukaryota</taxon>
        <taxon>Fungi</taxon>
        <taxon>Dikarya</taxon>
        <taxon>Ascomycota</taxon>
        <taxon>Pezizomycotina</taxon>
        <taxon>Dothideomycetes</taxon>
        <taxon>Pleosporomycetidae</taxon>
        <taxon>Mytilinidiales</taxon>
        <taxon>Mytilinidiaceae</taxon>
        <taxon>Mytilinidion</taxon>
    </lineage>
</organism>
<evidence type="ECO:0000313" key="3">
    <source>
        <dbReference type="Proteomes" id="UP000504636"/>
    </source>
</evidence>
<keyword evidence="3" id="KW-1185">Reference proteome</keyword>
<evidence type="ECO:0000313" key="4">
    <source>
        <dbReference type="RefSeq" id="XP_033568394.1"/>
    </source>
</evidence>
<sequence>MPPPNLLTLPREIRQLIVSETFVTSISPNSQTLDKNPTHASAYVSAPLNRVCRILQADIAAIAPRLLDAISPGGSSEPAKYGLENKFDLQALFWVATFCMLQKIVAFTTIPNSGLGTGVQSGYLSFGVVERLPESQVDALVQLPREVCNGLYPRNTSRTVEDDALAMDYFKHVKEKRDSLEQLKSEETECENKEPSRKKRRLDRQN</sequence>
<reference evidence="2 4" key="1">
    <citation type="journal article" date="2020" name="Stud. Mycol.">
        <title>101 Dothideomycetes genomes: a test case for predicting lifestyles and emergence of pathogens.</title>
        <authorList>
            <person name="Haridas S."/>
            <person name="Albert R."/>
            <person name="Binder M."/>
            <person name="Bloem J."/>
            <person name="Labutti K."/>
            <person name="Salamov A."/>
            <person name="Andreopoulos B."/>
            <person name="Baker S."/>
            <person name="Barry K."/>
            <person name="Bills G."/>
            <person name="Bluhm B."/>
            <person name="Cannon C."/>
            <person name="Castanera R."/>
            <person name="Culley D."/>
            <person name="Daum C."/>
            <person name="Ezra D."/>
            <person name="Gonzalez J."/>
            <person name="Henrissat B."/>
            <person name="Kuo A."/>
            <person name="Liang C."/>
            <person name="Lipzen A."/>
            <person name="Lutzoni F."/>
            <person name="Magnuson J."/>
            <person name="Mondo S."/>
            <person name="Nolan M."/>
            <person name="Ohm R."/>
            <person name="Pangilinan J."/>
            <person name="Park H.-J."/>
            <person name="Ramirez L."/>
            <person name="Alfaro M."/>
            <person name="Sun H."/>
            <person name="Tritt A."/>
            <person name="Yoshinaga Y."/>
            <person name="Zwiers L.-H."/>
            <person name="Turgeon B."/>
            <person name="Goodwin S."/>
            <person name="Spatafora J."/>
            <person name="Crous P."/>
            <person name="Grigoriev I."/>
        </authorList>
    </citation>
    <scope>NUCLEOTIDE SEQUENCE</scope>
    <source>
        <strain evidence="2 4">CBS 304.34</strain>
    </source>
</reference>
<feature type="compositionally biased region" description="Basic and acidic residues" evidence="1">
    <location>
        <begin position="181"/>
        <end position="195"/>
    </location>
</feature>
<reference evidence="4" key="3">
    <citation type="submission" date="2025-04" db="UniProtKB">
        <authorList>
            <consortium name="RefSeq"/>
        </authorList>
    </citation>
    <scope>IDENTIFICATION</scope>
    <source>
        <strain evidence="4">CBS 304.34</strain>
    </source>
</reference>
<feature type="region of interest" description="Disordered" evidence="1">
    <location>
        <begin position="181"/>
        <end position="206"/>
    </location>
</feature>
<name>A0A6A6XYE0_9PEZI</name>